<dbReference type="OrthoDB" id="5185836at2"/>
<keyword evidence="9" id="KW-0969">Cilium</keyword>
<keyword evidence="9" id="KW-0966">Cell projection</keyword>
<reference evidence="9 10" key="1">
    <citation type="submission" date="2018-10" db="EMBL/GenBank/DDBJ databases">
        <title>Genomic Encyclopedia of Archaeal and Bacterial Type Strains, Phase II (KMG-II): from individual species to whole genera.</title>
        <authorList>
            <person name="Goeker M."/>
        </authorList>
    </citation>
    <scope>NUCLEOTIDE SEQUENCE [LARGE SCALE GENOMIC DNA]</scope>
    <source>
        <strain evidence="9 10">RP-AC37</strain>
    </source>
</reference>
<dbReference type="GO" id="GO:0005829">
    <property type="term" value="C:cytosol"/>
    <property type="evidence" value="ECO:0007669"/>
    <property type="project" value="TreeGrafter"/>
</dbReference>
<evidence type="ECO:0000256" key="6">
    <source>
        <dbReference type="ARBA" id="ARBA00023225"/>
    </source>
</evidence>
<feature type="domain" description="Flagellar assembly protein FliH/Type III secretion system HrpE" evidence="8">
    <location>
        <begin position="92"/>
        <end position="212"/>
    </location>
</feature>
<dbReference type="GO" id="GO:0044781">
    <property type="term" value="P:bacterial-type flagellum organization"/>
    <property type="evidence" value="ECO:0007669"/>
    <property type="project" value="UniProtKB-KW"/>
</dbReference>
<keyword evidence="3" id="KW-0813">Transport</keyword>
<name>A0A420XTH1_9ACTN</name>
<dbReference type="EMBL" id="RBWV01000009">
    <property type="protein sequence ID" value="RKS80133.1"/>
    <property type="molecule type" value="Genomic_DNA"/>
</dbReference>
<evidence type="ECO:0000313" key="10">
    <source>
        <dbReference type="Proteomes" id="UP000281955"/>
    </source>
</evidence>
<organism evidence="9 10">
    <name type="scientific">Motilibacter peucedani</name>
    <dbReference type="NCBI Taxonomy" id="598650"/>
    <lineage>
        <taxon>Bacteria</taxon>
        <taxon>Bacillati</taxon>
        <taxon>Actinomycetota</taxon>
        <taxon>Actinomycetes</taxon>
        <taxon>Motilibacterales</taxon>
        <taxon>Motilibacteraceae</taxon>
        <taxon>Motilibacter</taxon>
    </lineage>
</organism>
<evidence type="ECO:0000256" key="4">
    <source>
        <dbReference type="ARBA" id="ARBA00022795"/>
    </source>
</evidence>
<keyword evidence="6" id="KW-1006">Bacterial flagellum protein export</keyword>
<keyword evidence="10" id="KW-1185">Reference proteome</keyword>
<dbReference type="GO" id="GO:0015031">
    <property type="term" value="P:protein transport"/>
    <property type="evidence" value="ECO:0007669"/>
    <property type="project" value="UniProtKB-KW"/>
</dbReference>
<protein>
    <submittedName>
        <fullName evidence="9">Flagellar assembly protein FliH</fullName>
    </submittedName>
</protein>
<comment type="function">
    <text evidence="1">Needed for flagellar regrowth and assembly.</text>
</comment>
<keyword evidence="7" id="KW-0175">Coiled coil</keyword>
<dbReference type="Proteomes" id="UP000281955">
    <property type="component" value="Unassembled WGS sequence"/>
</dbReference>
<dbReference type="PANTHER" id="PTHR34982">
    <property type="entry name" value="YOP PROTEINS TRANSLOCATION PROTEIN L"/>
    <property type="match status" value="1"/>
</dbReference>
<keyword evidence="9" id="KW-0282">Flagellum</keyword>
<evidence type="ECO:0000313" key="9">
    <source>
        <dbReference type="EMBL" id="RKS80133.1"/>
    </source>
</evidence>
<evidence type="ECO:0000256" key="7">
    <source>
        <dbReference type="SAM" id="Coils"/>
    </source>
</evidence>
<dbReference type="InParanoid" id="A0A420XTH1"/>
<evidence type="ECO:0000256" key="5">
    <source>
        <dbReference type="ARBA" id="ARBA00022927"/>
    </source>
</evidence>
<evidence type="ECO:0000256" key="2">
    <source>
        <dbReference type="ARBA" id="ARBA00006602"/>
    </source>
</evidence>
<dbReference type="InterPro" id="IPR051472">
    <property type="entry name" value="T3SS_Stator/FliH"/>
</dbReference>
<dbReference type="Pfam" id="PF02108">
    <property type="entry name" value="FliH"/>
    <property type="match status" value="1"/>
</dbReference>
<evidence type="ECO:0000256" key="1">
    <source>
        <dbReference type="ARBA" id="ARBA00003041"/>
    </source>
</evidence>
<dbReference type="AlphaFoldDB" id="A0A420XTH1"/>
<dbReference type="PANTHER" id="PTHR34982:SF1">
    <property type="entry name" value="FLAGELLAR ASSEMBLY PROTEIN FLIH"/>
    <property type="match status" value="1"/>
</dbReference>
<comment type="similarity">
    <text evidence="2">Belongs to the FliH family.</text>
</comment>
<evidence type="ECO:0000256" key="3">
    <source>
        <dbReference type="ARBA" id="ARBA00022448"/>
    </source>
</evidence>
<keyword evidence="4" id="KW-1005">Bacterial flagellum biogenesis</keyword>
<evidence type="ECO:0000259" key="8">
    <source>
        <dbReference type="Pfam" id="PF02108"/>
    </source>
</evidence>
<dbReference type="InterPro" id="IPR018035">
    <property type="entry name" value="Flagellar_FliH/T3SS_HrpE"/>
</dbReference>
<dbReference type="RefSeq" id="WP_147431852.1">
    <property type="nucleotide sequence ID" value="NZ_RBWV01000009.1"/>
</dbReference>
<keyword evidence="5" id="KW-0653">Protein transport</keyword>
<feature type="coiled-coil region" evidence="7">
    <location>
        <begin position="78"/>
        <end position="105"/>
    </location>
</feature>
<proteinExistence type="inferred from homology"/>
<comment type="caution">
    <text evidence="9">The sequence shown here is derived from an EMBL/GenBank/DDBJ whole genome shotgun (WGS) entry which is preliminary data.</text>
</comment>
<sequence>MSSSTEFLPGVERRPAFDPAPAVRAAQIDQRLAAATVSPEKVREQAQAEGFSVGWAAGHRAAAAAVADQTATLIAQEQARYQAKAARLDAALAVLEQAAADLARRSAPQVDAACELIATTAYDVAEALVAHDLRTTRTPGMDAVQRALAAAPAEVSQVLVRLNPDDAATLHGLSQDGLPVGTHVVTLVADPSLRSGDSVAECGATTLDARIAPALARVKEILSP</sequence>
<gene>
    <name evidence="9" type="ORF">CLV35_0554</name>
</gene>
<accession>A0A420XTH1</accession>